<evidence type="ECO:0000256" key="8">
    <source>
        <dbReference type="ARBA" id="ARBA00042485"/>
    </source>
</evidence>
<proteinExistence type="inferred from homology"/>
<dbReference type="GO" id="GO:0031201">
    <property type="term" value="C:SNARE complex"/>
    <property type="evidence" value="ECO:0007669"/>
    <property type="project" value="TreeGrafter"/>
</dbReference>
<dbReference type="AlphaFoldDB" id="A0A139AZ99"/>
<evidence type="ECO:0000313" key="10">
    <source>
        <dbReference type="EMBL" id="KXS22082.1"/>
    </source>
</evidence>
<dbReference type="Pfam" id="PF14938">
    <property type="entry name" value="SNAP"/>
    <property type="match status" value="1"/>
</dbReference>
<dbReference type="InterPro" id="IPR011990">
    <property type="entry name" value="TPR-like_helical_dom_sf"/>
</dbReference>
<protein>
    <recommendedName>
        <fullName evidence="7">Gamma-soluble NSF attachment protein</fullName>
    </recommendedName>
    <alternativeName>
        <fullName evidence="8">N-ethylmaleimide-sensitive factor attachment protein gamma</fullName>
    </alternativeName>
</protein>
<evidence type="ECO:0000256" key="6">
    <source>
        <dbReference type="ARBA" id="ARBA00023136"/>
    </source>
</evidence>
<accession>A0A139AZ99</accession>
<dbReference type="GO" id="GO:0019905">
    <property type="term" value="F:syntaxin binding"/>
    <property type="evidence" value="ECO:0007669"/>
    <property type="project" value="TreeGrafter"/>
</dbReference>
<evidence type="ECO:0000256" key="9">
    <source>
        <dbReference type="SAM" id="MobiDB-lite"/>
    </source>
</evidence>
<evidence type="ECO:0000313" key="11">
    <source>
        <dbReference type="Proteomes" id="UP000070544"/>
    </source>
</evidence>
<dbReference type="PANTHER" id="PTHR13768:SF2">
    <property type="entry name" value="GAMMA-SOLUBLE NSF ATTACHMENT PROTEIN"/>
    <property type="match status" value="1"/>
</dbReference>
<dbReference type="GO" id="GO:0006886">
    <property type="term" value="P:intracellular protein transport"/>
    <property type="evidence" value="ECO:0007669"/>
    <property type="project" value="InterPro"/>
</dbReference>
<dbReference type="PANTHER" id="PTHR13768">
    <property type="entry name" value="SOLUBLE NSF ATTACHMENT PROTEIN SNAP"/>
    <property type="match status" value="1"/>
</dbReference>
<evidence type="ECO:0000256" key="7">
    <source>
        <dbReference type="ARBA" id="ARBA00040047"/>
    </source>
</evidence>
<dbReference type="GO" id="GO:0016192">
    <property type="term" value="P:vesicle-mediated transport"/>
    <property type="evidence" value="ECO:0007669"/>
    <property type="project" value="UniProtKB-KW"/>
</dbReference>
<gene>
    <name evidence="10" type="ORF">M427DRAFT_129850</name>
</gene>
<name>A0A139AZ99_GONPJ</name>
<dbReference type="GO" id="GO:0005774">
    <property type="term" value="C:vacuolar membrane"/>
    <property type="evidence" value="ECO:0007669"/>
    <property type="project" value="TreeGrafter"/>
</dbReference>
<sequence length="304" mass="33148">MSSEDSRLKAARDIFASGEKALKPSSLFGFVKAKPDYETAALHFDKAATAFKSCNAFEDAVSAYLKCAECQEKLDSLFPSAKSLESAAVILAQQLKRPEDAADMYKRVSDVLALNGSADKAAEMLERAAKTVEATDQNKAIEYYLASCDALEDADRQHLAVDTFKRTATVLLKWKRFDLASTTLCRLAAIYRSTGNKNQLYKTALSTVILQLALNDEVGASKKLDEYAPDGFPSSDEGKVASQLVQAWKDRDHDLWNKVVNTPLVTFLDNEVTRVARSLSVPGNTNAAASEGQQGDDSEDLGIL</sequence>
<dbReference type="Proteomes" id="UP000070544">
    <property type="component" value="Unassembled WGS sequence"/>
</dbReference>
<dbReference type="STRING" id="1344416.A0A139AZ99"/>
<dbReference type="Gene3D" id="1.25.40.10">
    <property type="entry name" value="Tetratricopeptide repeat domain"/>
    <property type="match status" value="1"/>
</dbReference>
<feature type="region of interest" description="Disordered" evidence="9">
    <location>
        <begin position="283"/>
        <end position="304"/>
    </location>
</feature>
<feature type="compositionally biased region" description="Acidic residues" evidence="9">
    <location>
        <begin position="294"/>
        <end position="304"/>
    </location>
</feature>
<dbReference type="InterPro" id="IPR000744">
    <property type="entry name" value="NSF_attach"/>
</dbReference>
<comment type="similarity">
    <text evidence="2">Belongs to the SNAP family.</text>
</comment>
<evidence type="ECO:0000256" key="2">
    <source>
        <dbReference type="ARBA" id="ARBA00010050"/>
    </source>
</evidence>
<organism evidence="10 11">
    <name type="scientific">Gonapodya prolifera (strain JEL478)</name>
    <name type="common">Monoblepharis prolifera</name>
    <dbReference type="NCBI Taxonomy" id="1344416"/>
    <lineage>
        <taxon>Eukaryota</taxon>
        <taxon>Fungi</taxon>
        <taxon>Fungi incertae sedis</taxon>
        <taxon>Chytridiomycota</taxon>
        <taxon>Chytridiomycota incertae sedis</taxon>
        <taxon>Monoblepharidomycetes</taxon>
        <taxon>Monoblepharidales</taxon>
        <taxon>Gonapodyaceae</taxon>
        <taxon>Gonapodya</taxon>
    </lineage>
</organism>
<feature type="compositionally biased region" description="Polar residues" evidence="9">
    <location>
        <begin position="283"/>
        <end position="293"/>
    </location>
</feature>
<dbReference type="GO" id="GO:0005483">
    <property type="term" value="F:soluble NSF attachment protein activity"/>
    <property type="evidence" value="ECO:0007669"/>
    <property type="project" value="TreeGrafter"/>
</dbReference>
<keyword evidence="5" id="KW-0653">Protein transport</keyword>
<keyword evidence="3" id="KW-0813">Transport</keyword>
<evidence type="ECO:0000256" key="3">
    <source>
        <dbReference type="ARBA" id="ARBA00022448"/>
    </source>
</evidence>
<evidence type="ECO:0000256" key="1">
    <source>
        <dbReference type="ARBA" id="ARBA00004170"/>
    </source>
</evidence>
<dbReference type="OMA" id="RSWFHAA"/>
<dbReference type="EMBL" id="KQ965731">
    <property type="protein sequence ID" value="KXS22082.1"/>
    <property type="molecule type" value="Genomic_DNA"/>
</dbReference>
<dbReference type="OrthoDB" id="9984275at2759"/>
<keyword evidence="11" id="KW-1185">Reference proteome</keyword>
<reference evidence="10 11" key="1">
    <citation type="journal article" date="2015" name="Genome Biol. Evol.">
        <title>Phylogenomic analyses indicate that early fungi evolved digesting cell walls of algal ancestors of land plants.</title>
        <authorList>
            <person name="Chang Y."/>
            <person name="Wang S."/>
            <person name="Sekimoto S."/>
            <person name="Aerts A.L."/>
            <person name="Choi C."/>
            <person name="Clum A."/>
            <person name="LaButti K.M."/>
            <person name="Lindquist E.A."/>
            <person name="Yee Ngan C."/>
            <person name="Ohm R.A."/>
            <person name="Salamov A.A."/>
            <person name="Grigoriev I.V."/>
            <person name="Spatafora J.W."/>
            <person name="Berbee M.L."/>
        </authorList>
    </citation>
    <scope>NUCLEOTIDE SEQUENCE [LARGE SCALE GENOMIC DNA]</scope>
    <source>
        <strain evidence="10 11">JEL478</strain>
    </source>
</reference>
<keyword evidence="6" id="KW-0472">Membrane</keyword>
<comment type="subcellular location">
    <subcellularLocation>
        <location evidence="1">Membrane</location>
        <topology evidence="1">Peripheral membrane protein</topology>
    </subcellularLocation>
</comment>
<keyword evidence="4" id="KW-0931">ER-Golgi transport</keyword>
<dbReference type="SUPFAM" id="SSF48452">
    <property type="entry name" value="TPR-like"/>
    <property type="match status" value="1"/>
</dbReference>
<evidence type="ECO:0000256" key="4">
    <source>
        <dbReference type="ARBA" id="ARBA00022892"/>
    </source>
</evidence>
<evidence type="ECO:0000256" key="5">
    <source>
        <dbReference type="ARBA" id="ARBA00022927"/>
    </source>
</evidence>